<evidence type="ECO:0000313" key="2">
    <source>
        <dbReference type="EMBL" id="RHI25372.1"/>
    </source>
</evidence>
<dbReference type="Proteomes" id="UP000285865">
    <property type="component" value="Unassembled WGS sequence"/>
</dbReference>
<organism evidence="2 3">
    <name type="scientific">Agathobacter rectalis</name>
    <dbReference type="NCBI Taxonomy" id="39491"/>
    <lineage>
        <taxon>Bacteria</taxon>
        <taxon>Bacillati</taxon>
        <taxon>Bacillota</taxon>
        <taxon>Clostridia</taxon>
        <taxon>Lachnospirales</taxon>
        <taxon>Lachnospiraceae</taxon>
        <taxon>Agathobacter</taxon>
    </lineage>
</organism>
<reference evidence="2 3" key="1">
    <citation type="submission" date="2018-08" db="EMBL/GenBank/DDBJ databases">
        <title>A genome reference for cultivated species of the human gut microbiota.</title>
        <authorList>
            <person name="Zou Y."/>
            <person name="Xue W."/>
            <person name="Luo G."/>
        </authorList>
    </citation>
    <scope>NUCLEOTIDE SEQUENCE [LARGE SCALE GENOMIC DNA]</scope>
    <source>
        <strain evidence="2 3">AM16-11</strain>
    </source>
</reference>
<name>A0A414ZQ27_9FIRM</name>
<feature type="region of interest" description="Disordered" evidence="1">
    <location>
        <begin position="209"/>
        <end position="235"/>
    </location>
</feature>
<gene>
    <name evidence="2" type="ORF">DW172_01370</name>
</gene>
<accession>A0A414ZQ27</accession>
<evidence type="ECO:0000256" key="1">
    <source>
        <dbReference type="SAM" id="MobiDB-lite"/>
    </source>
</evidence>
<sequence length="375" mass="39986">MAVTAAQVKKVVKVASGIIYSQEGNYGSVNRNDNNHGMSIGKCQWNAYWGRALPLLKSIVEKDQEQAKEILGDALYTEIAGSSADAWNRQEREATEEEANAISKLLTTKDGKEVQDDLADADITGYVKNGVKIGLVSLKALAYFADLENQGGSGASSRIAKTAAEATGGAEKVGLEEIHAYALKDATMGQYESRRSKVYEAIKGSNLTDVSHTKTEEKQNTPQKPQETPTGVSKGDIVTFTGGGVYISSTAEYAAKEKDVVSTCKVTAVNEKGTHKYHCISQDGKGVYGWVNAESIKELSSKAHSDPASVSKGDIVTFTGGGVYKSSTAEYASVQKNVTSTCKVTAVNTKGTHPYHCISQDGKGVYGWVNAADVK</sequence>
<protein>
    <submittedName>
        <fullName evidence="2">Uncharacterized protein</fullName>
    </submittedName>
</protein>
<proteinExistence type="predicted"/>
<evidence type="ECO:0000313" key="3">
    <source>
        <dbReference type="Proteomes" id="UP000285865"/>
    </source>
</evidence>
<feature type="compositionally biased region" description="Polar residues" evidence="1">
    <location>
        <begin position="220"/>
        <end position="231"/>
    </location>
</feature>
<dbReference type="RefSeq" id="WP_005359603.1">
    <property type="nucleotide sequence ID" value="NZ_QRKN01000001.1"/>
</dbReference>
<dbReference type="EMBL" id="QRKN01000001">
    <property type="protein sequence ID" value="RHI25372.1"/>
    <property type="molecule type" value="Genomic_DNA"/>
</dbReference>
<dbReference type="AlphaFoldDB" id="A0A414ZQ27"/>
<comment type="caution">
    <text evidence="2">The sequence shown here is derived from an EMBL/GenBank/DDBJ whole genome shotgun (WGS) entry which is preliminary data.</text>
</comment>